<sequence>MPVVACHHQRAQQGVAKIHSVILTRLRAKQRNKEYVASRTAEGRTEREIIRCLERCAARQLCRIIHAALTPAT</sequence>
<evidence type="ECO:0008006" key="3">
    <source>
        <dbReference type="Google" id="ProtNLM"/>
    </source>
</evidence>
<protein>
    <recommendedName>
        <fullName evidence="3">Transposase</fullName>
    </recommendedName>
</protein>
<accession>A0ABQ4DZ51</accession>
<comment type="caution">
    <text evidence="1">The sequence shown here is derived from an EMBL/GenBank/DDBJ whole genome shotgun (WGS) entry which is preliminary data.</text>
</comment>
<name>A0ABQ4DZ51_9ACTN</name>
<proteinExistence type="predicted"/>
<organism evidence="1 2">
    <name type="scientific">Plantactinospora endophytica</name>
    <dbReference type="NCBI Taxonomy" id="673535"/>
    <lineage>
        <taxon>Bacteria</taxon>
        <taxon>Bacillati</taxon>
        <taxon>Actinomycetota</taxon>
        <taxon>Actinomycetes</taxon>
        <taxon>Micromonosporales</taxon>
        <taxon>Micromonosporaceae</taxon>
        <taxon>Plantactinospora</taxon>
    </lineage>
</organism>
<dbReference type="Proteomes" id="UP000646749">
    <property type="component" value="Unassembled WGS sequence"/>
</dbReference>
<dbReference type="EMBL" id="BONW01000013">
    <property type="protein sequence ID" value="GIG87733.1"/>
    <property type="molecule type" value="Genomic_DNA"/>
</dbReference>
<reference evidence="1 2" key="1">
    <citation type="submission" date="2021-01" db="EMBL/GenBank/DDBJ databases">
        <title>Whole genome shotgun sequence of Plantactinospora endophytica NBRC 110450.</title>
        <authorList>
            <person name="Komaki H."/>
            <person name="Tamura T."/>
        </authorList>
    </citation>
    <scope>NUCLEOTIDE SEQUENCE [LARGE SCALE GENOMIC DNA]</scope>
    <source>
        <strain evidence="1 2">NBRC 110450</strain>
    </source>
</reference>
<keyword evidence="2" id="KW-1185">Reference proteome</keyword>
<gene>
    <name evidence="1" type="ORF">Pen02_26690</name>
</gene>
<evidence type="ECO:0000313" key="2">
    <source>
        <dbReference type="Proteomes" id="UP000646749"/>
    </source>
</evidence>
<evidence type="ECO:0000313" key="1">
    <source>
        <dbReference type="EMBL" id="GIG87733.1"/>
    </source>
</evidence>